<proteinExistence type="predicted"/>
<feature type="transmembrane region" description="Helical" evidence="1">
    <location>
        <begin position="41"/>
        <end position="74"/>
    </location>
</feature>
<organism evidence="2 3">
    <name type="scientific">Pan troglodytes</name>
    <name type="common">Chimpanzee</name>
    <dbReference type="NCBI Taxonomy" id="9598"/>
    <lineage>
        <taxon>Eukaryota</taxon>
        <taxon>Metazoa</taxon>
        <taxon>Chordata</taxon>
        <taxon>Craniata</taxon>
        <taxon>Vertebrata</taxon>
        <taxon>Euteleostomi</taxon>
        <taxon>Mammalia</taxon>
        <taxon>Eutheria</taxon>
        <taxon>Euarchontoglires</taxon>
        <taxon>Primates</taxon>
        <taxon>Haplorrhini</taxon>
        <taxon>Catarrhini</taxon>
        <taxon>Hominidae</taxon>
        <taxon>Pan</taxon>
    </lineage>
</organism>
<reference evidence="2 3" key="1">
    <citation type="submission" date="2017-12" db="EMBL/GenBank/DDBJ databases">
        <title>High-resolution comparative analysis of great ape genomes.</title>
        <authorList>
            <person name="Pollen A."/>
            <person name="Hastie A."/>
            <person name="Hormozdiari F."/>
            <person name="Dougherty M."/>
            <person name="Liu R."/>
            <person name="Chaisson M."/>
            <person name="Hoppe E."/>
            <person name="Hill C."/>
            <person name="Pang A."/>
            <person name="Hillier L."/>
            <person name="Baker C."/>
            <person name="Armstrong J."/>
            <person name="Shendure J."/>
            <person name="Paten B."/>
            <person name="Wilson R."/>
            <person name="Chao H."/>
            <person name="Schneider V."/>
            <person name="Ventura M."/>
            <person name="Kronenberg Z."/>
            <person name="Murali S."/>
            <person name="Gordon D."/>
            <person name="Cantsilieris S."/>
            <person name="Munson K."/>
            <person name="Nelson B."/>
            <person name="Raja A."/>
            <person name="Underwood J."/>
            <person name="Diekhans M."/>
            <person name="Fiddes I."/>
            <person name="Haussler D."/>
            <person name="Eichler E."/>
        </authorList>
    </citation>
    <scope>NUCLEOTIDE SEQUENCE [LARGE SCALE GENOMIC DNA]</scope>
    <source>
        <strain evidence="2">Yerkes chimp pedigree #C0471</strain>
    </source>
</reference>
<comment type="caution">
    <text evidence="2">The sequence shown here is derived from an EMBL/GenBank/DDBJ whole genome shotgun (WGS) entry which is preliminary data.</text>
</comment>
<sequence>MSPFSLLILVICAFSLFFLINLTRGLSILLVFSKNQLLALLLLSIVSLFSISLISALIFFDLLPSTFFGFILLFFF</sequence>
<gene>
    <name evidence="2" type="ORF">CK820_G0049584</name>
</gene>
<evidence type="ECO:0000313" key="2">
    <source>
        <dbReference type="EMBL" id="PNI19570.1"/>
    </source>
</evidence>
<accession>A0A2J8J9X6</accession>
<protein>
    <submittedName>
        <fullName evidence="2">KANTR isoform 4</fullName>
    </submittedName>
</protein>
<keyword evidence="1" id="KW-1133">Transmembrane helix</keyword>
<dbReference type="AlphaFoldDB" id="A0A2J8J9X6"/>
<dbReference type="SMR" id="A0A2J8J9X6"/>
<dbReference type="EMBL" id="NBAG03000496">
    <property type="protein sequence ID" value="PNI19570.1"/>
    <property type="molecule type" value="Genomic_DNA"/>
</dbReference>
<name>A0A2J8J9X6_PANTR</name>
<keyword evidence="1" id="KW-0812">Transmembrane</keyword>
<dbReference type="Proteomes" id="UP000236370">
    <property type="component" value="Unassembled WGS sequence"/>
</dbReference>
<evidence type="ECO:0000313" key="3">
    <source>
        <dbReference type="Proteomes" id="UP000236370"/>
    </source>
</evidence>
<keyword evidence="1" id="KW-0472">Membrane</keyword>
<evidence type="ECO:0000256" key="1">
    <source>
        <dbReference type="SAM" id="Phobius"/>
    </source>
</evidence>